<keyword evidence="3" id="KW-0217">Developmental protein</keyword>
<comment type="subcellular location">
    <subcellularLocation>
        <location evidence="1">Nucleus</location>
    </subcellularLocation>
</comment>
<dbReference type="PROSITE" id="PS51634">
    <property type="entry name" value="CRC"/>
    <property type="match status" value="1"/>
</dbReference>
<dbReference type="SMART" id="SM01114">
    <property type="entry name" value="CXC"/>
    <property type="match status" value="2"/>
</dbReference>
<sequence>MEKFDQDSGANQNLVPRQLDFSPPAAAVEEAKKMDSFHESEKKQSHSVLDSQPSREDHKREELLSQPQPPPSAAEEQLRLGEKSLKPPPSSPVKPSQPSATEVIIQDVTPPQKPPLHRFSHQVQNNPLVKCRVSKQDPLTQLESKEDTPNKQKHCNCKASRCLKLYCECFASGSYCNGCNCLNCHNNLEHEVSRQEAITTLLERNPDAFKPKIAGSPHGMNDLQEDVRQSLILGKHSKGCHCKKSGCLKKYCECYQADILCSENCKCQDCKNFEGSKERNPHLLGAQVSETYAQQTTNAAVNRAIDGYLNPSDSRKRKIKEASHSVAARGSFAVSHIVQNQAVNHVIRNGDTSLFTVPKDPSNKAAAGSTTFTYRSSLSNTIQPCHVKELCLLLVSKSVDVANKLPEKRNVKDFSLDPAQRDANEMNDSPDCVLDANRMDEKPLSPATRALMCDEEQMIISEKETSSRVKTSQEKEDADTSSEVYLEQERQILSSFRDYLIQLSNRGSINGTLIKSKTNPSKKEPEGEEQSHRDTSLG</sequence>
<reference evidence="7" key="1">
    <citation type="submission" date="2016-07" db="EMBL/GenBank/DDBJ databases">
        <title>De novo transcriptome assembly of four accessions of the metal hyperaccumulator plant Noccaea caerulescens.</title>
        <authorList>
            <person name="Blande D."/>
            <person name="Halimaa P."/>
            <person name="Tervahauta A.I."/>
            <person name="Aarts M.G."/>
            <person name="Karenlampi S.O."/>
        </authorList>
    </citation>
    <scope>NUCLEOTIDE SEQUENCE</scope>
</reference>
<dbReference type="GO" id="GO:0005634">
    <property type="term" value="C:nucleus"/>
    <property type="evidence" value="ECO:0007669"/>
    <property type="project" value="UniProtKB-SubCell"/>
</dbReference>
<comment type="similarity">
    <text evidence="2">Belongs to the lin-54 family.</text>
</comment>
<feature type="region of interest" description="Disordered" evidence="5">
    <location>
        <begin position="459"/>
        <end position="483"/>
    </location>
</feature>
<feature type="compositionally biased region" description="Basic and acidic residues" evidence="5">
    <location>
        <begin position="461"/>
        <end position="475"/>
    </location>
</feature>
<dbReference type="GO" id="GO:0006355">
    <property type="term" value="P:regulation of DNA-templated transcription"/>
    <property type="evidence" value="ECO:0007669"/>
    <property type="project" value="TreeGrafter"/>
</dbReference>
<gene>
    <name evidence="7" type="ORF">LC_TR13364_c0_g1_i1_g.46476</name>
</gene>
<dbReference type="InterPro" id="IPR028307">
    <property type="entry name" value="Lin-54_fam"/>
</dbReference>
<evidence type="ECO:0000256" key="5">
    <source>
        <dbReference type="SAM" id="MobiDB-lite"/>
    </source>
</evidence>
<feature type="compositionally biased region" description="Polar residues" evidence="5">
    <location>
        <begin position="509"/>
        <end position="519"/>
    </location>
</feature>
<proteinExistence type="inferred from homology"/>
<dbReference type="AlphaFoldDB" id="A0A1J3FIN7"/>
<feature type="region of interest" description="Disordered" evidence="5">
    <location>
        <begin position="1"/>
        <end position="100"/>
    </location>
</feature>
<feature type="compositionally biased region" description="Basic and acidic residues" evidence="5">
    <location>
        <begin position="53"/>
        <end position="63"/>
    </location>
</feature>
<dbReference type="PANTHER" id="PTHR12446">
    <property type="entry name" value="TESMIN/TSO1-RELATED"/>
    <property type="match status" value="1"/>
</dbReference>
<dbReference type="InterPro" id="IPR005172">
    <property type="entry name" value="CRC"/>
</dbReference>
<keyword evidence="4" id="KW-0539">Nucleus</keyword>
<evidence type="ECO:0000259" key="6">
    <source>
        <dbReference type="PROSITE" id="PS51634"/>
    </source>
</evidence>
<dbReference type="EMBL" id="GEVK01011260">
    <property type="protein sequence ID" value="JAU41572.1"/>
    <property type="molecule type" value="Transcribed_RNA"/>
</dbReference>
<feature type="compositionally biased region" description="Basic and acidic residues" evidence="5">
    <location>
        <begin position="29"/>
        <end position="44"/>
    </location>
</feature>
<dbReference type="InterPro" id="IPR033467">
    <property type="entry name" value="Tesmin/TSO1-like_CXC"/>
</dbReference>
<evidence type="ECO:0000313" key="7">
    <source>
        <dbReference type="EMBL" id="JAU41572.1"/>
    </source>
</evidence>
<protein>
    <submittedName>
        <fullName evidence="7">Protein tesmin/TSO1-like CXC 7</fullName>
    </submittedName>
</protein>
<dbReference type="Pfam" id="PF03638">
    <property type="entry name" value="TCR"/>
    <property type="match status" value="2"/>
</dbReference>
<evidence type="ECO:0000256" key="1">
    <source>
        <dbReference type="ARBA" id="ARBA00004123"/>
    </source>
</evidence>
<feature type="compositionally biased region" description="Basic and acidic residues" evidence="5">
    <location>
        <begin position="76"/>
        <end position="85"/>
    </location>
</feature>
<evidence type="ECO:0000256" key="2">
    <source>
        <dbReference type="ARBA" id="ARBA00007267"/>
    </source>
</evidence>
<evidence type="ECO:0000256" key="3">
    <source>
        <dbReference type="ARBA" id="ARBA00022473"/>
    </source>
</evidence>
<organism evidence="7">
    <name type="scientific">Noccaea caerulescens</name>
    <name type="common">Alpine penny-cress</name>
    <name type="synonym">Thlaspi caerulescens</name>
    <dbReference type="NCBI Taxonomy" id="107243"/>
    <lineage>
        <taxon>Eukaryota</taxon>
        <taxon>Viridiplantae</taxon>
        <taxon>Streptophyta</taxon>
        <taxon>Embryophyta</taxon>
        <taxon>Tracheophyta</taxon>
        <taxon>Spermatophyta</taxon>
        <taxon>Magnoliopsida</taxon>
        <taxon>eudicotyledons</taxon>
        <taxon>Gunneridae</taxon>
        <taxon>Pentapetalae</taxon>
        <taxon>rosids</taxon>
        <taxon>malvids</taxon>
        <taxon>Brassicales</taxon>
        <taxon>Brassicaceae</taxon>
        <taxon>Coluteocarpeae</taxon>
        <taxon>Noccaea</taxon>
    </lineage>
</organism>
<accession>A0A1J3FIN7</accession>
<feature type="domain" description="CRC" evidence="6">
    <location>
        <begin position="151"/>
        <end position="275"/>
    </location>
</feature>
<feature type="region of interest" description="Disordered" evidence="5">
    <location>
        <begin position="509"/>
        <end position="538"/>
    </location>
</feature>
<feature type="compositionally biased region" description="Basic and acidic residues" evidence="5">
    <location>
        <begin position="521"/>
        <end position="538"/>
    </location>
</feature>
<evidence type="ECO:0000256" key="4">
    <source>
        <dbReference type="ARBA" id="ARBA00023242"/>
    </source>
</evidence>
<name>A0A1J3FIN7_NOCCA</name>
<dbReference type="PANTHER" id="PTHR12446:SF46">
    <property type="entry name" value="PROTEIN TESMIN_TSO1-LIKE CXC 7"/>
    <property type="match status" value="1"/>
</dbReference>